<dbReference type="EMBL" id="JALBCA010000029">
    <property type="protein sequence ID" value="KAI2388689.1"/>
    <property type="molecule type" value="Genomic_DNA"/>
</dbReference>
<protein>
    <submittedName>
        <fullName evidence="1">Uncharacterized protein</fullName>
    </submittedName>
</protein>
<organism evidence="1">
    <name type="scientific">Ophidiomyces ophidiicola</name>
    <dbReference type="NCBI Taxonomy" id="1387563"/>
    <lineage>
        <taxon>Eukaryota</taxon>
        <taxon>Fungi</taxon>
        <taxon>Dikarya</taxon>
        <taxon>Ascomycota</taxon>
        <taxon>Pezizomycotina</taxon>
        <taxon>Eurotiomycetes</taxon>
        <taxon>Eurotiomycetidae</taxon>
        <taxon>Onygenales</taxon>
        <taxon>Onygenaceae</taxon>
        <taxon>Ophidiomyces</taxon>
    </lineage>
</organism>
<reference evidence="1" key="1">
    <citation type="journal article" date="2022" name="bioRxiv">
        <title>Population genetic analysis of Ophidiomyces ophidiicola, the causative agent of snake fungal disease, indicates recent introductions to the USA.</title>
        <authorList>
            <person name="Ladner J.T."/>
            <person name="Palmer J.M."/>
            <person name="Ettinger C.L."/>
            <person name="Stajich J.E."/>
            <person name="Farrell T.M."/>
            <person name="Glorioso B.M."/>
            <person name="Lawson B."/>
            <person name="Price S.J."/>
            <person name="Stengle A.G."/>
            <person name="Grear D.A."/>
            <person name="Lorch J.M."/>
        </authorList>
    </citation>
    <scope>NUCLEOTIDE SEQUENCE</scope>
    <source>
        <strain evidence="1">NWHC 24266-5</strain>
    </source>
</reference>
<gene>
    <name evidence="1" type="ORF">LOY88_002458</name>
</gene>
<comment type="caution">
    <text evidence="1">The sequence shown here is derived from an EMBL/GenBank/DDBJ whole genome shotgun (WGS) entry which is preliminary data.</text>
</comment>
<evidence type="ECO:0000313" key="1">
    <source>
        <dbReference type="EMBL" id="KAI2388689.1"/>
    </source>
</evidence>
<accession>A0ACB8UZ16</accession>
<name>A0ACB8UZ16_9EURO</name>
<proteinExistence type="predicted"/>
<sequence length="593" mass="67979">MTQLPPAKAIPEYYQNLTNCPSLLKKIYNLDDNSGFRHCQYHLGDEEARNFVVDFDDRGAWCSVDVENEISALLDKNTPKPFETRWIHIWAPERQVELVQTLTARYGMSHRLAGLMCSDPTKKKKITPVSPMLAREQSTDEDDSSGVTVLKDIETGQSLEEAPRSLEKLREFDLSGISFSQLVDKIWHFSSVDYGNEYICIGYNSLYVVPKLKFSQQPGRPDGKRVWSWLVLCSDGTVISIQENPFARETLSFEERREALKVIRRNIGLVLFGIPKQHSDKKKQNPLLGTHIRNSSNSCEDVRIRKGEAPSLLFYYIFDDWATNYSLVIGREHSYSAALEKLRTSMLTRPRIDLVTDLHRVGRELAVLKRLYQSYELIATRILNRQLHMMNRSRNGKHRSPCQIRGLNKHIFDPLPQDRWQEVSEGMGNEEAPDDFGLRHGIGGVQIKPAALNRIERLADRIRLYALSEIEECLNEKETLTFLVFNLIAIRDSSAVEKLTRSTVLLSKVTILFLPVSLLTSYFSTEIEGLKNSYTVKNYWVSFAVIMFLSIAGLSLFGWVNNAIGGISTHQSLKNRVIEIQRAIHRRRTRNRA</sequence>